<keyword evidence="1" id="KW-0812">Transmembrane</keyword>
<evidence type="ECO:0000313" key="3">
    <source>
        <dbReference type="Proteomes" id="UP000641588"/>
    </source>
</evidence>
<proteinExistence type="predicted"/>
<reference evidence="2" key="1">
    <citation type="submission" date="2019-10" db="EMBL/GenBank/DDBJ databases">
        <title>Description of Paenibacillus glebae sp. nov.</title>
        <authorList>
            <person name="Carlier A."/>
            <person name="Qi S."/>
        </authorList>
    </citation>
    <scope>NUCLEOTIDE SEQUENCE</scope>
    <source>
        <strain evidence="2">LMG 31456</strain>
    </source>
</reference>
<evidence type="ECO:0000313" key="2">
    <source>
        <dbReference type="EMBL" id="NOU93964.1"/>
    </source>
</evidence>
<dbReference type="InterPro" id="IPR006938">
    <property type="entry name" value="DUF624"/>
</dbReference>
<gene>
    <name evidence="2" type="ORF">GC093_12150</name>
</gene>
<sequence length="213" mass="24067">MESQLGANGVKAEKANRFFEWVMNLALLNFVWIMFSLPLVTVFASSASLIQTIQMYRNERNRESLLPYFWKSFVKQLLPATCLGIVMLFLLMVVASNFLFAHSFAANKWVYTALFAWSLFLSALYVSTLLFVLPVWVSCGLGVIKTLKQSLVYSLRKLPQALLMSVGISFIVLLLYFVPILIPIIGFSFLAFLIVLFADKTIGSTEQSVHIDL</sequence>
<feature type="transmembrane region" description="Helical" evidence="1">
    <location>
        <begin position="77"/>
        <end position="102"/>
    </location>
</feature>
<dbReference type="AlphaFoldDB" id="A0A972GNJ1"/>
<name>A0A972GNJ1_9BACL</name>
<dbReference type="Proteomes" id="UP000641588">
    <property type="component" value="Unassembled WGS sequence"/>
</dbReference>
<accession>A0A972GNJ1</accession>
<keyword evidence="1" id="KW-0472">Membrane</keyword>
<keyword evidence="1" id="KW-1133">Transmembrane helix</keyword>
<feature type="transmembrane region" description="Helical" evidence="1">
    <location>
        <begin position="114"/>
        <end position="137"/>
    </location>
</feature>
<feature type="transmembrane region" description="Helical" evidence="1">
    <location>
        <begin position="30"/>
        <end position="56"/>
    </location>
</feature>
<dbReference type="EMBL" id="WHOD01000052">
    <property type="protein sequence ID" value="NOU93964.1"/>
    <property type="molecule type" value="Genomic_DNA"/>
</dbReference>
<protein>
    <submittedName>
        <fullName evidence="2">DUF624 domain-containing protein</fullName>
    </submittedName>
</protein>
<evidence type="ECO:0000256" key="1">
    <source>
        <dbReference type="SAM" id="Phobius"/>
    </source>
</evidence>
<feature type="transmembrane region" description="Helical" evidence="1">
    <location>
        <begin position="180"/>
        <end position="198"/>
    </location>
</feature>
<keyword evidence="3" id="KW-1185">Reference proteome</keyword>
<organism evidence="2 3">
    <name type="scientific">Paenibacillus foliorum</name>
    <dbReference type="NCBI Taxonomy" id="2654974"/>
    <lineage>
        <taxon>Bacteria</taxon>
        <taxon>Bacillati</taxon>
        <taxon>Bacillota</taxon>
        <taxon>Bacilli</taxon>
        <taxon>Bacillales</taxon>
        <taxon>Paenibacillaceae</taxon>
        <taxon>Paenibacillus</taxon>
    </lineage>
</organism>
<comment type="caution">
    <text evidence="2">The sequence shown here is derived from an EMBL/GenBank/DDBJ whole genome shotgun (WGS) entry which is preliminary data.</text>
</comment>
<dbReference type="Pfam" id="PF04854">
    <property type="entry name" value="DUF624"/>
    <property type="match status" value="1"/>
</dbReference>